<evidence type="ECO:0000313" key="2">
    <source>
        <dbReference type="EMBL" id="TKA71944.1"/>
    </source>
</evidence>
<dbReference type="Proteomes" id="UP000308768">
    <property type="component" value="Unassembled WGS sequence"/>
</dbReference>
<evidence type="ECO:0000313" key="3">
    <source>
        <dbReference type="Proteomes" id="UP000308768"/>
    </source>
</evidence>
<accession>A0A4U0X654</accession>
<dbReference type="OrthoDB" id="5294278at2759"/>
<feature type="transmembrane region" description="Helical" evidence="1">
    <location>
        <begin position="124"/>
        <end position="143"/>
    </location>
</feature>
<feature type="transmembrane region" description="Helical" evidence="1">
    <location>
        <begin position="155"/>
        <end position="177"/>
    </location>
</feature>
<evidence type="ECO:0000256" key="1">
    <source>
        <dbReference type="SAM" id="Phobius"/>
    </source>
</evidence>
<dbReference type="AlphaFoldDB" id="A0A4U0X654"/>
<keyword evidence="1" id="KW-0812">Transmembrane</keyword>
<comment type="caution">
    <text evidence="2">The sequence shown here is derived from an EMBL/GenBank/DDBJ whole genome shotgun (WGS) entry which is preliminary data.</text>
</comment>
<name>A0A4U0X654_9PEZI</name>
<organism evidence="2 3">
    <name type="scientific">Cryomyces minteri</name>
    <dbReference type="NCBI Taxonomy" id="331657"/>
    <lineage>
        <taxon>Eukaryota</taxon>
        <taxon>Fungi</taxon>
        <taxon>Dikarya</taxon>
        <taxon>Ascomycota</taxon>
        <taxon>Pezizomycotina</taxon>
        <taxon>Dothideomycetes</taxon>
        <taxon>Dothideomycetes incertae sedis</taxon>
        <taxon>Cryomyces</taxon>
    </lineage>
</organism>
<gene>
    <name evidence="2" type="ORF">B0A49_05339</name>
</gene>
<reference evidence="2 3" key="1">
    <citation type="submission" date="2017-03" db="EMBL/GenBank/DDBJ databases">
        <title>Genomes of endolithic fungi from Antarctica.</title>
        <authorList>
            <person name="Coleine C."/>
            <person name="Masonjones S."/>
            <person name="Stajich J.E."/>
        </authorList>
    </citation>
    <scope>NUCLEOTIDE SEQUENCE [LARGE SCALE GENOMIC DNA]</scope>
    <source>
        <strain evidence="2 3">CCFEE 5187</strain>
    </source>
</reference>
<protein>
    <submittedName>
        <fullName evidence="2">Uncharacterized protein</fullName>
    </submittedName>
</protein>
<keyword evidence="1" id="KW-1133">Transmembrane helix</keyword>
<sequence length="217" mass="23027">MATSPHSEQATRPNLSFFNLPSPLRQASYFATGALAGASTIPIEYAWSTLTGPKTPATLPLLRSHAFALTGRAGTRFWVFDITKSHLPAALPVWFTGGLLGATGGLAEVCAQSLFQRKIPGLRALLSQGGKLFFCFGTYTYLSTTLSPQELPPRPFWYCWLMGATAGGVGCAIVNGLEGVRGRALWLGAVPKGILTIGTVIAVQVTSCAEVLNRVDP</sequence>
<proteinExistence type="predicted"/>
<keyword evidence="1" id="KW-0472">Membrane</keyword>
<keyword evidence="3" id="KW-1185">Reference proteome</keyword>
<dbReference type="EMBL" id="NAJN01000532">
    <property type="protein sequence ID" value="TKA71944.1"/>
    <property type="molecule type" value="Genomic_DNA"/>
</dbReference>